<dbReference type="GO" id="GO:0005789">
    <property type="term" value="C:endoplasmic reticulum membrane"/>
    <property type="evidence" value="ECO:0007669"/>
    <property type="project" value="UniProtKB-SubCell"/>
</dbReference>
<dbReference type="InterPro" id="IPR045064">
    <property type="entry name" value="Reticulon-like"/>
</dbReference>
<dbReference type="KEGG" id="soe:110777249"/>
<reference evidence="9" key="2">
    <citation type="submission" date="2025-08" db="UniProtKB">
        <authorList>
            <consortium name="RefSeq"/>
        </authorList>
    </citation>
    <scope>IDENTIFICATION</scope>
    <source>
        <tissue evidence="9">Leaf</tissue>
    </source>
</reference>
<dbReference type="GeneID" id="110777249"/>
<protein>
    <recommendedName>
        <fullName evidence="6">Reticulon-like protein</fullName>
    </recommendedName>
</protein>
<keyword evidence="4 6" id="KW-1133">Transmembrane helix</keyword>
<evidence type="ECO:0000256" key="6">
    <source>
        <dbReference type="RuleBase" id="RU363132"/>
    </source>
</evidence>
<comment type="subcellular location">
    <subcellularLocation>
        <location evidence="1 6">Endoplasmic reticulum membrane</location>
        <topology evidence="1 6">Multi-pass membrane protein</topology>
    </subcellularLocation>
</comment>
<dbReference type="PANTHER" id="PTHR10994">
    <property type="entry name" value="RETICULON"/>
    <property type="match status" value="1"/>
</dbReference>
<evidence type="ECO:0000256" key="4">
    <source>
        <dbReference type="ARBA" id="ARBA00022989"/>
    </source>
</evidence>
<proteinExistence type="predicted"/>
<dbReference type="AlphaFoldDB" id="A0A9R0HVE6"/>
<dbReference type="Pfam" id="PF02453">
    <property type="entry name" value="Reticulon"/>
    <property type="match status" value="1"/>
</dbReference>
<feature type="transmembrane region" description="Helical" evidence="6">
    <location>
        <begin position="132"/>
        <end position="163"/>
    </location>
</feature>
<evidence type="ECO:0000259" key="7">
    <source>
        <dbReference type="PROSITE" id="PS50845"/>
    </source>
</evidence>
<sequence>MGESHTNRRISVHQALGAGPVADVLLWRKRCGSIALLVSSTSLWILFERAGYNPLTFVANVLLLLVVILFFWAKSASLLNRPLPPVPDLEVSEKSIEQAADVIRVWVNRGLAVGHEIAVCGNLRVLFQVAALLWLISFIGSLCNFVTFVYIGFLLTLSVPVLYDKYQSRIDEKLQVACRIIESGYRKVDATVLRKIPVSLYKKKKTQ</sequence>
<dbReference type="PANTHER" id="PTHR10994:SF154">
    <property type="entry name" value="RETICULON-LIKE PROTEIN B11"/>
    <property type="match status" value="1"/>
</dbReference>
<evidence type="ECO:0000256" key="3">
    <source>
        <dbReference type="ARBA" id="ARBA00022824"/>
    </source>
</evidence>
<dbReference type="PROSITE" id="PS50845">
    <property type="entry name" value="RETICULON"/>
    <property type="match status" value="1"/>
</dbReference>
<evidence type="ECO:0000256" key="5">
    <source>
        <dbReference type="ARBA" id="ARBA00023136"/>
    </source>
</evidence>
<evidence type="ECO:0000256" key="1">
    <source>
        <dbReference type="ARBA" id="ARBA00004477"/>
    </source>
</evidence>
<dbReference type="Proteomes" id="UP000813463">
    <property type="component" value="Chromosome 4"/>
</dbReference>
<evidence type="ECO:0000313" key="9">
    <source>
        <dbReference type="RefSeq" id="XP_021837546.1"/>
    </source>
</evidence>
<name>A0A9R0HVE6_SPIOL</name>
<dbReference type="RefSeq" id="XP_021837546.1">
    <property type="nucleotide sequence ID" value="XM_021981854.2"/>
</dbReference>
<keyword evidence="5 6" id="KW-0472">Membrane</keyword>
<dbReference type="GO" id="GO:0009617">
    <property type="term" value="P:response to bacterium"/>
    <property type="evidence" value="ECO:0007669"/>
    <property type="project" value="InterPro"/>
</dbReference>
<accession>A0A9R0HVE6</accession>
<dbReference type="OrthoDB" id="567788at2759"/>
<evidence type="ECO:0000256" key="2">
    <source>
        <dbReference type="ARBA" id="ARBA00022692"/>
    </source>
</evidence>
<organism evidence="8 9">
    <name type="scientific">Spinacia oleracea</name>
    <name type="common">Spinach</name>
    <dbReference type="NCBI Taxonomy" id="3562"/>
    <lineage>
        <taxon>Eukaryota</taxon>
        <taxon>Viridiplantae</taxon>
        <taxon>Streptophyta</taxon>
        <taxon>Embryophyta</taxon>
        <taxon>Tracheophyta</taxon>
        <taxon>Spermatophyta</taxon>
        <taxon>Magnoliopsida</taxon>
        <taxon>eudicotyledons</taxon>
        <taxon>Gunneridae</taxon>
        <taxon>Pentapetalae</taxon>
        <taxon>Caryophyllales</taxon>
        <taxon>Chenopodiaceae</taxon>
        <taxon>Chenopodioideae</taxon>
        <taxon>Anserineae</taxon>
        <taxon>Spinacia</taxon>
    </lineage>
</organism>
<feature type="domain" description="Reticulon" evidence="7">
    <location>
        <begin position="21"/>
        <end position="207"/>
    </location>
</feature>
<keyword evidence="2 6" id="KW-0812">Transmembrane</keyword>
<evidence type="ECO:0000313" key="8">
    <source>
        <dbReference type="Proteomes" id="UP000813463"/>
    </source>
</evidence>
<gene>
    <name evidence="9" type="primary">LOC110777249</name>
</gene>
<reference evidence="8" key="1">
    <citation type="journal article" date="2021" name="Nat. Commun.">
        <title>Genomic analyses provide insights into spinach domestication and the genetic basis of agronomic traits.</title>
        <authorList>
            <person name="Cai X."/>
            <person name="Sun X."/>
            <person name="Xu C."/>
            <person name="Sun H."/>
            <person name="Wang X."/>
            <person name="Ge C."/>
            <person name="Zhang Z."/>
            <person name="Wang Q."/>
            <person name="Fei Z."/>
            <person name="Jiao C."/>
            <person name="Wang Q."/>
        </authorList>
    </citation>
    <scope>NUCLEOTIDE SEQUENCE [LARGE SCALE GENOMIC DNA]</scope>
    <source>
        <strain evidence="8">cv. Varoflay</strain>
    </source>
</reference>
<keyword evidence="8" id="KW-1185">Reference proteome</keyword>
<keyword evidence="3 6" id="KW-0256">Endoplasmic reticulum</keyword>
<feature type="transmembrane region" description="Helical" evidence="6">
    <location>
        <begin position="54"/>
        <end position="73"/>
    </location>
</feature>
<dbReference type="InterPro" id="IPR003388">
    <property type="entry name" value="Reticulon"/>
</dbReference>